<dbReference type="SMART" id="SM00382">
    <property type="entry name" value="AAA"/>
    <property type="match status" value="2"/>
</dbReference>
<dbReference type="GO" id="GO:0005524">
    <property type="term" value="F:ATP binding"/>
    <property type="evidence" value="ECO:0007669"/>
    <property type="project" value="UniProtKB-KW"/>
</dbReference>
<evidence type="ECO:0000256" key="1">
    <source>
        <dbReference type="ARBA" id="ARBA00005417"/>
    </source>
</evidence>
<dbReference type="PANTHER" id="PTHR43776:SF7">
    <property type="entry name" value="D,D-DIPEPTIDE TRANSPORT ATP-BINDING PROTEIN DDPF-RELATED"/>
    <property type="match status" value="1"/>
</dbReference>
<dbReference type="CDD" id="cd03257">
    <property type="entry name" value="ABC_NikE_OppD_transporters"/>
    <property type="match status" value="2"/>
</dbReference>
<dbReference type="Pfam" id="PF08352">
    <property type="entry name" value="oligo_HPY"/>
    <property type="match status" value="2"/>
</dbReference>
<proteinExistence type="inferred from homology"/>
<organism evidence="6 7">
    <name type="scientific">Agrococcus terreus</name>
    <dbReference type="NCBI Taxonomy" id="574649"/>
    <lineage>
        <taxon>Bacteria</taxon>
        <taxon>Bacillati</taxon>
        <taxon>Actinomycetota</taxon>
        <taxon>Actinomycetes</taxon>
        <taxon>Micrococcales</taxon>
        <taxon>Microbacteriaceae</taxon>
        <taxon>Agrococcus</taxon>
    </lineage>
</organism>
<dbReference type="RefSeq" id="WP_188717701.1">
    <property type="nucleotide sequence ID" value="NZ_BAABBD010000002.1"/>
</dbReference>
<dbReference type="NCBIfam" id="NF008453">
    <property type="entry name" value="PRK11308.1"/>
    <property type="match status" value="2"/>
</dbReference>
<dbReference type="Proteomes" id="UP000626982">
    <property type="component" value="Unassembled WGS sequence"/>
</dbReference>
<dbReference type="Gene3D" id="3.40.50.300">
    <property type="entry name" value="P-loop containing nucleotide triphosphate hydrolases"/>
    <property type="match status" value="2"/>
</dbReference>
<dbReference type="InterPro" id="IPR027417">
    <property type="entry name" value="P-loop_NTPase"/>
</dbReference>
<dbReference type="InterPro" id="IPR050319">
    <property type="entry name" value="ABC_transp_ATP-bind"/>
</dbReference>
<dbReference type="InterPro" id="IPR003439">
    <property type="entry name" value="ABC_transporter-like_ATP-bd"/>
</dbReference>
<feature type="domain" description="ABC transporter" evidence="5">
    <location>
        <begin position="6"/>
        <end position="268"/>
    </location>
</feature>
<accession>A0ABQ2KKK1</accession>
<dbReference type="Pfam" id="PF00005">
    <property type="entry name" value="ABC_tran"/>
    <property type="match status" value="2"/>
</dbReference>
<dbReference type="PROSITE" id="PS50893">
    <property type="entry name" value="ABC_TRANSPORTER_2"/>
    <property type="match status" value="2"/>
</dbReference>
<evidence type="ECO:0000256" key="4">
    <source>
        <dbReference type="ARBA" id="ARBA00022840"/>
    </source>
</evidence>
<keyword evidence="2" id="KW-0813">Transport</keyword>
<name>A0ABQ2KKK1_9MICO</name>
<dbReference type="InterPro" id="IPR013563">
    <property type="entry name" value="Oligopep_ABC_C"/>
</dbReference>
<dbReference type="InterPro" id="IPR017871">
    <property type="entry name" value="ABC_transporter-like_CS"/>
</dbReference>
<keyword evidence="7" id="KW-1185">Reference proteome</keyword>
<reference evidence="7" key="1">
    <citation type="journal article" date="2019" name="Int. J. Syst. Evol. Microbiol.">
        <title>The Global Catalogue of Microorganisms (GCM) 10K type strain sequencing project: providing services to taxonomists for standard genome sequencing and annotation.</title>
        <authorList>
            <consortium name="The Broad Institute Genomics Platform"/>
            <consortium name="The Broad Institute Genome Sequencing Center for Infectious Disease"/>
            <person name="Wu L."/>
            <person name="Ma J."/>
        </authorList>
    </citation>
    <scope>NUCLEOTIDE SEQUENCE [LARGE SCALE GENOMIC DNA]</scope>
    <source>
        <strain evidence="7">CGMCC 1.6960</strain>
    </source>
</reference>
<dbReference type="InterPro" id="IPR003593">
    <property type="entry name" value="AAA+_ATPase"/>
</dbReference>
<dbReference type="PANTHER" id="PTHR43776">
    <property type="entry name" value="TRANSPORT ATP-BINDING PROTEIN"/>
    <property type="match status" value="1"/>
</dbReference>
<dbReference type="SUPFAM" id="SSF52540">
    <property type="entry name" value="P-loop containing nucleoside triphosphate hydrolases"/>
    <property type="match status" value="2"/>
</dbReference>
<keyword evidence="4 6" id="KW-0067">ATP-binding</keyword>
<comment type="similarity">
    <text evidence="1">Belongs to the ABC transporter superfamily.</text>
</comment>
<evidence type="ECO:0000259" key="5">
    <source>
        <dbReference type="PROSITE" id="PS50893"/>
    </source>
</evidence>
<sequence length="580" mass="62316">MTEPLLRVDGLAVSYRTRQGSGHVRRTAVEGVSLELGRGEVLALVGESGSGKTTIGQSIIGLLPEGGRVEAGSIELHLAGRPVDLAKLPARAVQELRGRRIALVPQDPGSSLNPVQTIGASVAAPLRIHREDARWRDRDSIRRRVVELLDRVGLDDPERRAGQYPHELSGGMRQRALIAAAIALEPDLIVADEPTSALDVTVQRRILDLLDELRGELGSSVLLITHDLAVAAERADRIAVLRQGALEEAGPAREVLRAPATAYTRTLLADAPALQDVAPRPARAAGPNAAAPLVRVEGLVHEYGHGRDAFRAVDDVAFAIERGTTHALVGESGSGKTTIGRAVAALHAPTAGSIRIGDRDVLAAGGSPWRRDRSIRRLVQLVSQNPYASLDPRRTIAQAIGEPLRNWGPAEGGVRDRAALARRVATALDQVALPADVAHRLPRELSGGQRQRVAIARALIIEPEVVVLDEAVSALDVTVQSQILELLESLQRDLGLTYLFITHDLAVVRRIADSVTVLRRGAAVETGAAERVLLAPEHEYTRALLDAVPAPEWLRPTPADDRRSVDDRRAAHDDLRLEVA</sequence>
<protein>
    <submittedName>
        <fullName evidence="6">ABC transporter ATP-binding protein</fullName>
    </submittedName>
</protein>
<evidence type="ECO:0000256" key="3">
    <source>
        <dbReference type="ARBA" id="ARBA00022741"/>
    </source>
</evidence>
<evidence type="ECO:0000256" key="2">
    <source>
        <dbReference type="ARBA" id="ARBA00022448"/>
    </source>
</evidence>
<dbReference type="EMBL" id="BMLM01000001">
    <property type="protein sequence ID" value="GGN84610.1"/>
    <property type="molecule type" value="Genomic_DNA"/>
</dbReference>
<evidence type="ECO:0000313" key="6">
    <source>
        <dbReference type="EMBL" id="GGN84610.1"/>
    </source>
</evidence>
<feature type="domain" description="ABC transporter" evidence="5">
    <location>
        <begin position="294"/>
        <end position="545"/>
    </location>
</feature>
<evidence type="ECO:0000313" key="7">
    <source>
        <dbReference type="Proteomes" id="UP000626982"/>
    </source>
</evidence>
<keyword evidence="3" id="KW-0547">Nucleotide-binding</keyword>
<comment type="caution">
    <text evidence="6">The sequence shown here is derived from an EMBL/GenBank/DDBJ whole genome shotgun (WGS) entry which is preliminary data.</text>
</comment>
<dbReference type="PROSITE" id="PS00211">
    <property type="entry name" value="ABC_TRANSPORTER_1"/>
    <property type="match status" value="2"/>
</dbReference>
<gene>
    <name evidence="6" type="ORF">GCM10010968_16610</name>
</gene>